<feature type="domain" description="Flagellar attachment zone protein 1 conserved" evidence="2">
    <location>
        <begin position="1542"/>
        <end position="1630"/>
    </location>
</feature>
<feature type="region of interest" description="Disordered" evidence="1">
    <location>
        <begin position="1238"/>
        <end position="1259"/>
    </location>
</feature>
<gene>
    <name evidence="3" type="ORF">ADEAN_000892100</name>
</gene>
<keyword evidence="4" id="KW-1185">Reference proteome</keyword>
<feature type="region of interest" description="Disordered" evidence="1">
    <location>
        <begin position="678"/>
        <end position="699"/>
    </location>
</feature>
<dbReference type="Proteomes" id="UP000515908">
    <property type="component" value="Chromosome 21"/>
</dbReference>
<feature type="domain" description="Flagellar attachment zone protein 1 conserved" evidence="2">
    <location>
        <begin position="702"/>
        <end position="790"/>
    </location>
</feature>
<feature type="region of interest" description="Disordered" evidence="1">
    <location>
        <begin position="1798"/>
        <end position="1819"/>
    </location>
</feature>
<dbReference type="InterPro" id="IPR056614">
    <property type="entry name" value="FAZ1_cons"/>
</dbReference>
<evidence type="ECO:0000313" key="4">
    <source>
        <dbReference type="Proteomes" id="UP000515908"/>
    </source>
</evidence>
<feature type="domain" description="Flagellar attachment zone protein 1 conserved" evidence="2">
    <location>
        <begin position="1122"/>
        <end position="1210"/>
    </location>
</feature>
<dbReference type="EMBL" id="LR877165">
    <property type="protein sequence ID" value="CAD2221389.1"/>
    <property type="molecule type" value="Genomic_DNA"/>
</dbReference>
<feature type="region of interest" description="Disordered" evidence="1">
    <location>
        <begin position="1378"/>
        <end position="1399"/>
    </location>
</feature>
<dbReference type="VEuPathDB" id="TriTrypDB:ADEAN_000892100"/>
<evidence type="ECO:0000313" key="3">
    <source>
        <dbReference type="EMBL" id="CAD2221389.1"/>
    </source>
</evidence>
<feature type="region of interest" description="Disordered" evidence="1">
    <location>
        <begin position="1518"/>
        <end position="1539"/>
    </location>
</feature>
<feature type="region of interest" description="Disordered" evidence="1">
    <location>
        <begin position="1938"/>
        <end position="1959"/>
    </location>
</feature>
<feature type="domain" description="Flagellar attachment zone protein 1 conserved" evidence="2">
    <location>
        <begin position="422"/>
        <end position="510"/>
    </location>
</feature>
<feature type="region of interest" description="Disordered" evidence="1">
    <location>
        <begin position="1658"/>
        <end position="1679"/>
    </location>
</feature>
<feature type="compositionally biased region" description="Polar residues" evidence="1">
    <location>
        <begin position="30"/>
        <end position="41"/>
    </location>
</feature>
<feature type="region of interest" description="Disordered" evidence="1">
    <location>
        <begin position="958"/>
        <end position="979"/>
    </location>
</feature>
<feature type="domain" description="Flagellar attachment zone protein 1 conserved" evidence="2">
    <location>
        <begin position="142"/>
        <end position="230"/>
    </location>
</feature>
<feature type="domain" description="Flagellar attachment zone protein 1 conserved" evidence="2">
    <location>
        <begin position="1402"/>
        <end position="1490"/>
    </location>
</feature>
<feature type="domain" description="Flagellar attachment zone protein 1 conserved" evidence="2">
    <location>
        <begin position="2242"/>
        <end position="2330"/>
    </location>
</feature>
<feature type="domain" description="Flagellar attachment zone protein 1 conserved" evidence="2">
    <location>
        <begin position="1262"/>
        <end position="1350"/>
    </location>
</feature>
<feature type="region of interest" description="Disordered" evidence="1">
    <location>
        <begin position="1098"/>
        <end position="1119"/>
    </location>
</feature>
<feature type="domain" description="Flagellar attachment zone protein 1 conserved" evidence="2">
    <location>
        <begin position="282"/>
        <end position="370"/>
    </location>
</feature>
<feature type="domain" description="Flagellar attachment zone protein 1 conserved" evidence="2">
    <location>
        <begin position="842"/>
        <end position="930"/>
    </location>
</feature>
<feature type="region of interest" description="Disordered" evidence="1">
    <location>
        <begin position="2078"/>
        <end position="2099"/>
    </location>
</feature>
<feature type="region of interest" description="Disordered" evidence="1">
    <location>
        <begin position="14"/>
        <end position="62"/>
    </location>
</feature>
<feature type="domain" description="Flagellar attachment zone protein 1 conserved" evidence="2">
    <location>
        <begin position="1822"/>
        <end position="1910"/>
    </location>
</feature>
<feature type="region of interest" description="Disordered" evidence="1">
    <location>
        <begin position="258"/>
        <end position="279"/>
    </location>
</feature>
<dbReference type="Pfam" id="PF23398">
    <property type="entry name" value="FAZ1_cons"/>
    <property type="match status" value="16"/>
</dbReference>
<sequence>MYNLDKNRVKYCSKHRTQLTHSRDAHQLPNLGSETKPCTQLSEKKKLPASPIRPKGADNPRQHYSSVIRQNAAQRIDDGELANTWALYHEELRQTSASPRRSSVPTARRVSYKPLRAADYEAPRHSTLPPLQAQEEESPAATTTLALFCEGDRWPAVLKSRPADLTDAVRRDIALAAGTSPRDVTKVELSANDGLVVEYEVRHPSHVSGEDIAQRIDDGELTNTWALYHEELRQTSASPRRSSVPTARRVSYKPLRAADYEAPRHSTLPPLQAQEEESPAATTTLALFCEGDRWPAVLKSRPADLTDAVRRDIALAAGTSPRDVTKVELSANDGLVVEYEVRHPSHVSGEDIAQRIDDGELTNTWALYHEELRQTSASPRRSSVPTARRVSYKPLRAADYEAPRHSTLPPLQAQEEESPAATTTLALFCEGDRWPAVLKSRPADLTDAVRRDIAHAAGTSPRDVTKVELSANDGLVVEYEVRHPSHVSGEDIAQRIDDGELANTWALYHEELRQTSASPRRSSVPTARRVSYKPLRAADYEAPRHSTLPPLQAQEEESPAATTTLALFCEGDRWPAVLKSRPADLTDAVRRDIALAAGTSPRDVTKVELSANDGLVVEYEVRHPSHVSGEDIAQRIDDGELANTWALYHEELRQTSASPRRSSVPTARRVSYKPLRAADYEAPRHSTLPPLQAQEEESPAATTTLALFCEGDRWPAVLKSRPADLTDAVRRDIALAAGTSPRDVTKVELSANDGLVVEYEVRHPSHVSGEDIAQRIDDGELANTWALYHEELRQTSASPRRSSVPTARRVSYKPLRAADYEAPRHSTLPPLQAQEEESPAATTTLALFCEGDRWPAVLKSRPADLTDAVRRDIALAAGTSPRDVTKVELSANDGLVVEYEVRHPSHVSGEDIAQRIDDGELANTWALYHEELRQTSASPRRSSVPTARRVSYKPLRAADYEAPRHSTLPPLQAQEEESPAATTTLALFCEGDRWPAVLKSRPADLTDAVRRDIALAAGTSPRDVTKVELSANDGLVVEYEVLHPSHVSGEDIAQRIDDGELANTWALYHEELRQTSASPRRSSVPTARRVSYKPLRAADYEAPRHSTLPPLQAQEEESPAATTTLALFCEGDRWPAVLKSRPADLTDAVRRDIALAAGTSPRDVTKVELSANDGLVVEYEVLHPSHVSGEDIAQRIDDGELANTWALYHEELRQTSASPRRSSVPTARRVSYKPLRAADYEAPRHSTLPPLQAQEEESPAATTTLALFCEGDRWPAVLKSRPADLTDAVRRDIALAAGTSPRDVTKVELSANDGLVVEYEVLHPSHVSGEDIAQRIDDGELANTWALYHEELRQTSASPRRSSVPTARRVSYKPLRAADYEAPRHSTLPPLQAQEEESPAATTTLALFCEGDRWPAVLKSRPADLTDAVRRDIALAAGTSPRDVTKVELSANDGLVVEYEVRHPSHVSGEDIAQRIDDGELANTWALYHEELRQTSASPRRSSVPTARRVSYKPLRAADYEAPRHSTLPPLQAQEEESPAATTTLALFCEGDRWPAVLKSRPADLTDAVRRDIAFAAGTSPRDVTKVELSANDGLVVEYEVRHPSHVSGEDIAQRIDDGELANTWALYHEELRQTSASPRRSSVPTARRVSYKPLRAADYEAPRHSTLPPLQAQEEESPAATTTLALFCEGDRWPAVLKSRPADLTDAVRRDIAFAAGTSPRDVTKVELSANDGLVVEYEVRHPSHVSGEDIAQRIDDGELANTWALYHEELRQTSASPRRSSVPTARRVSYKPLRAADYEAPRHSTLPPLQAQEEESPAATTTLALFCEGDRWPAVLKSRPADLTDAVRRDIALAAGTSPRDVTKVELSANDGLVVEYEVRHPSHVSGEDIAQRIDDGELANTWALYHEELRQTSASPRRSSVPTARRVSYKPLRAADYEAPRHSTLPPLQAQEEESPAATTTLALFCEGDRWPAVLKSRPADLTDAVRRDIALAAGTSPRDVTKVELSANDGLVVEYEVRHPSHVSGEDIAQRIDDGELANTWALYHEELRQTSASPRRSSVPTARRVSYKPLRAADYEAPRHSTLPPLQAQEEESPAATTTLALFCEGDRWPAVLKSRPADLTDAVRRDIALAAGTSPRDVTKVELSANDGLVVEYEVRHPSHVSGEDIAQRIDDGELANTWALYHEELRQTSASPRRSSVPTARRVSYKPLRAADYEAPRHSTLPPLQAQEEESPAATTTLALFCEGDRWPAVLKSRPADLTDAVRRDIALAAGTSPRDVTKVELSANDGLVVEYEVRHPSHVSGEDIAQRIDDGELANTWALYHEELRQTSASPRRSSVPTARRVSYKPLRAADYEAPRHSTLPPLQAQEEESPRSHHDAGPILRGRPLACRAEEPARRSDGCGAP</sequence>
<reference evidence="3 4" key="1">
    <citation type="submission" date="2020-08" db="EMBL/GenBank/DDBJ databases">
        <authorList>
            <person name="Newling K."/>
            <person name="Davey J."/>
            <person name="Forrester S."/>
        </authorList>
    </citation>
    <scope>NUCLEOTIDE SEQUENCE [LARGE SCALE GENOMIC DNA]</scope>
    <source>
        <strain evidence="4">Crithidia deanei Carvalho (ATCC PRA-265)</strain>
    </source>
</reference>
<feature type="compositionally biased region" description="Basic and acidic residues" evidence="1">
    <location>
        <begin position="2397"/>
        <end position="2411"/>
    </location>
</feature>
<feature type="domain" description="Flagellar attachment zone protein 1 conserved" evidence="2">
    <location>
        <begin position="1962"/>
        <end position="2050"/>
    </location>
</feature>
<feature type="compositionally biased region" description="Polar residues" evidence="1">
    <location>
        <begin position="2334"/>
        <end position="2345"/>
    </location>
</feature>
<feature type="region of interest" description="Disordered" evidence="1">
    <location>
        <begin position="2333"/>
        <end position="2411"/>
    </location>
</feature>
<feature type="region of interest" description="Disordered" evidence="1">
    <location>
        <begin position="398"/>
        <end position="419"/>
    </location>
</feature>
<name>A0A7G2CPV8_9TRYP</name>
<protein>
    <recommendedName>
        <fullName evidence="2">Flagellar attachment zone protein 1 conserved domain-containing protein</fullName>
    </recommendedName>
</protein>
<evidence type="ECO:0000256" key="1">
    <source>
        <dbReference type="SAM" id="MobiDB-lite"/>
    </source>
</evidence>
<proteinExistence type="predicted"/>
<feature type="domain" description="Flagellar attachment zone protein 1 conserved" evidence="2">
    <location>
        <begin position="2102"/>
        <end position="2190"/>
    </location>
</feature>
<feature type="domain" description="Flagellar attachment zone protein 1 conserved" evidence="2">
    <location>
        <begin position="1682"/>
        <end position="1770"/>
    </location>
</feature>
<evidence type="ECO:0000259" key="2">
    <source>
        <dbReference type="Pfam" id="PF23398"/>
    </source>
</evidence>
<feature type="domain" description="Flagellar attachment zone protein 1 conserved" evidence="2">
    <location>
        <begin position="982"/>
        <end position="1070"/>
    </location>
</feature>
<accession>A0A7G2CPV8</accession>
<organism evidence="3 4">
    <name type="scientific">Angomonas deanei</name>
    <dbReference type="NCBI Taxonomy" id="59799"/>
    <lineage>
        <taxon>Eukaryota</taxon>
        <taxon>Discoba</taxon>
        <taxon>Euglenozoa</taxon>
        <taxon>Kinetoplastea</taxon>
        <taxon>Metakinetoplastina</taxon>
        <taxon>Trypanosomatida</taxon>
        <taxon>Trypanosomatidae</taxon>
        <taxon>Strigomonadinae</taxon>
        <taxon>Angomonas</taxon>
    </lineage>
</organism>
<feature type="region of interest" description="Disordered" evidence="1">
    <location>
        <begin position="2218"/>
        <end position="2239"/>
    </location>
</feature>
<feature type="region of interest" description="Disordered" evidence="1">
    <location>
        <begin position="538"/>
        <end position="559"/>
    </location>
</feature>
<feature type="region of interest" description="Disordered" evidence="1">
    <location>
        <begin position="818"/>
        <end position="839"/>
    </location>
</feature>
<feature type="domain" description="Flagellar attachment zone protein 1 conserved" evidence="2">
    <location>
        <begin position="562"/>
        <end position="650"/>
    </location>
</feature>